<dbReference type="InterPro" id="IPR029058">
    <property type="entry name" value="AB_hydrolase_fold"/>
</dbReference>
<dbReference type="SUPFAM" id="SSF53474">
    <property type="entry name" value="alpha/beta-Hydrolases"/>
    <property type="match status" value="1"/>
</dbReference>
<organism evidence="3 4">
    <name type="scientific">Paecilomyces lecythidis</name>
    <dbReference type="NCBI Taxonomy" id="3004212"/>
    <lineage>
        <taxon>Eukaryota</taxon>
        <taxon>Fungi</taxon>
        <taxon>Dikarya</taxon>
        <taxon>Ascomycota</taxon>
        <taxon>Pezizomycotina</taxon>
        <taxon>Eurotiomycetes</taxon>
        <taxon>Eurotiomycetidae</taxon>
        <taxon>Eurotiales</taxon>
        <taxon>Thermoascaceae</taxon>
        <taxon>Paecilomyces</taxon>
    </lineage>
</organism>
<reference evidence="3 4" key="1">
    <citation type="journal article" date="2024" name="IMA Fungus">
        <title>IMA Genome - F19 : A genome assembly and annotation guide to empower mycologists, including annotated draft genome sequences of Ceratocystis pirilliformis, Diaporthe australafricana, Fusarium ophioides, Paecilomyces lecythidis, and Sporothrix stenoceras.</title>
        <authorList>
            <person name="Aylward J."/>
            <person name="Wilson A.M."/>
            <person name="Visagie C.M."/>
            <person name="Spraker J."/>
            <person name="Barnes I."/>
            <person name="Buitendag C."/>
            <person name="Ceriani C."/>
            <person name="Del Mar Angel L."/>
            <person name="du Plessis D."/>
            <person name="Fuchs T."/>
            <person name="Gasser K."/>
            <person name="Kramer D."/>
            <person name="Li W."/>
            <person name="Munsamy K."/>
            <person name="Piso A."/>
            <person name="Price J.L."/>
            <person name="Sonnekus B."/>
            <person name="Thomas C."/>
            <person name="van der Nest A."/>
            <person name="van Dijk A."/>
            <person name="van Heerden A."/>
            <person name="van Vuuren N."/>
            <person name="Yilmaz N."/>
            <person name="Duong T.A."/>
            <person name="van der Merwe N.A."/>
            <person name="Wingfield M.J."/>
            <person name="Wingfield B.D."/>
        </authorList>
    </citation>
    <scope>NUCLEOTIDE SEQUENCE [LARGE SCALE GENOMIC DNA]</scope>
    <source>
        <strain evidence="3 4">CMW 18167</strain>
    </source>
</reference>
<feature type="domain" description="Alpha/beta hydrolase fold-3" evidence="2">
    <location>
        <begin position="104"/>
        <end position="292"/>
    </location>
</feature>
<dbReference type="PANTHER" id="PTHR48081:SF8">
    <property type="entry name" value="ALPHA_BETA HYDROLASE FOLD-3 DOMAIN-CONTAINING PROTEIN-RELATED"/>
    <property type="match status" value="1"/>
</dbReference>
<accession>A0ABR3X4V9</accession>
<protein>
    <recommendedName>
        <fullName evidence="2">Alpha/beta hydrolase fold-3 domain-containing protein</fullName>
    </recommendedName>
</protein>
<evidence type="ECO:0000313" key="3">
    <source>
        <dbReference type="EMBL" id="KAL1870947.1"/>
    </source>
</evidence>
<dbReference type="Proteomes" id="UP001583193">
    <property type="component" value="Unassembled WGS sequence"/>
</dbReference>
<keyword evidence="1" id="KW-0378">Hydrolase</keyword>
<name>A0ABR3X4V9_9EURO</name>
<evidence type="ECO:0000313" key="4">
    <source>
        <dbReference type="Proteomes" id="UP001583193"/>
    </source>
</evidence>
<dbReference type="EMBL" id="JAVDPF010000029">
    <property type="protein sequence ID" value="KAL1870947.1"/>
    <property type="molecule type" value="Genomic_DNA"/>
</dbReference>
<gene>
    <name evidence="3" type="ORF">Plec18167_007254</name>
</gene>
<dbReference type="PANTHER" id="PTHR48081">
    <property type="entry name" value="AB HYDROLASE SUPERFAMILY PROTEIN C4A8.06C"/>
    <property type="match status" value="1"/>
</dbReference>
<proteinExistence type="predicted"/>
<evidence type="ECO:0000256" key="1">
    <source>
        <dbReference type="ARBA" id="ARBA00022801"/>
    </source>
</evidence>
<dbReference type="InterPro" id="IPR013094">
    <property type="entry name" value="AB_hydrolase_3"/>
</dbReference>
<comment type="caution">
    <text evidence="3">The sequence shown here is derived from an EMBL/GenBank/DDBJ whole genome shotgun (WGS) entry which is preliminary data.</text>
</comment>
<dbReference type="InterPro" id="IPR050300">
    <property type="entry name" value="GDXG_lipolytic_enzyme"/>
</dbReference>
<dbReference type="Pfam" id="PF07859">
    <property type="entry name" value="Abhydrolase_3"/>
    <property type="match status" value="1"/>
</dbReference>
<sequence length="356" mass="40660">MTIKTATSTAIETLEQDIVTESPPPLLKVRLPFSHRVNCFIKLWLFKLLASTFFYFQRLFKPPPPWTRPTLTKRYPCRPALEARIFFPPDYHRQTGSRLLPLYLNIHGGGFAFCDARVDDRFCVSWAKRTGMLVVSLNYRKAPLHPFPTPVYDVAAVANAVLEDETLPIDKSRVAIGGFSAGANLALGAAQLPGLKGVIKAAIPYYPIVDFGHPPNEKLDSRPYKDGPKENLENMSWWLDWGYVNVGQNRRDPILSPIYARKEDLPPWIYMIAAQWDMLRLESQDMIHMLAGLDEKEDQEAPFEKGTYKWTLAMGCPHAFTHGLGKDPTKREMRRRICEDIYNEAHQWLKKSVLAS</sequence>
<evidence type="ECO:0000259" key="2">
    <source>
        <dbReference type="Pfam" id="PF07859"/>
    </source>
</evidence>
<dbReference type="Gene3D" id="3.40.50.1820">
    <property type="entry name" value="alpha/beta hydrolase"/>
    <property type="match status" value="1"/>
</dbReference>
<keyword evidence="4" id="KW-1185">Reference proteome</keyword>